<evidence type="ECO:0000313" key="1">
    <source>
        <dbReference type="EMBL" id="KAJ1158058.1"/>
    </source>
</evidence>
<keyword evidence="2" id="KW-1185">Reference proteome</keyword>
<sequence length="86" mass="9685">MEITCQYVKELNSADSGSKEQTAVGEVRFTKKNVNKFEEGFGKKLVEPGCLPATRGILEWKEWEKQEERLVWMTAGPGVVNINKPA</sequence>
<dbReference type="EMBL" id="JANPWB010000009">
    <property type="protein sequence ID" value="KAJ1158058.1"/>
    <property type="molecule type" value="Genomic_DNA"/>
</dbReference>
<accession>A0AAV7S4X2</accession>
<dbReference type="Proteomes" id="UP001066276">
    <property type="component" value="Chromosome 5"/>
</dbReference>
<comment type="caution">
    <text evidence="1">The sequence shown here is derived from an EMBL/GenBank/DDBJ whole genome shotgun (WGS) entry which is preliminary data.</text>
</comment>
<protein>
    <submittedName>
        <fullName evidence="1">Uncharacterized protein</fullName>
    </submittedName>
</protein>
<gene>
    <name evidence="1" type="ORF">NDU88_010753</name>
</gene>
<proteinExistence type="predicted"/>
<organism evidence="1 2">
    <name type="scientific">Pleurodeles waltl</name>
    <name type="common">Iberian ribbed newt</name>
    <dbReference type="NCBI Taxonomy" id="8319"/>
    <lineage>
        <taxon>Eukaryota</taxon>
        <taxon>Metazoa</taxon>
        <taxon>Chordata</taxon>
        <taxon>Craniata</taxon>
        <taxon>Vertebrata</taxon>
        <taxon>Euteleostomi</taxon>
        <taxon>Amphibia</taxon>
        <taxon>Batrachia</taxon>
        <taxon>Caudata</taxon>
        <taxon>Salamandroidea</taxon>
        <taxon>Salamandridae</taxon>
        <taxon>Pleurodelinae</taxon>
        <taxon>Pleurodeles</taxon>
    </lineage>
</organism>
<evidence type="ECO:0000313" key="2">
    <source>
        <dbReference type="Proteomes" id="UP001066276"/>
    </source>
</evidence>
<name>A0AAV7S4X2_PLEWA</name>
<dbReference type="AlphaFoldDB" id="A0AAV7S4X2"/>
<reference evidence="1" key="1">
    <citation type="journal article" date="2022" name="bioRxiv">
        <title>Sequencing and chromosome-scale assembly of the giantPleurodeles waltlgenome.</title>
        <authorList>
            <person name="Brown T."/>
            <person name="Elewa A."/>
            <person name="Iarovenko S."/>
            <person name="Subramanian E."/>
            <person name="Araus A.J."/>
            <person name="Petzold A."/>
            <person name="Susuki M."/>
            <person name="Suzuki K.-i.T."/>
            <person name="Hayashi T."/>
            <person name="Toyoda A."/>
            <person name="Oliveira C."/>
            <person name="Osipova E."/>
            <person name="Leigh N.D."/>
            <person name="Simon A."/>
            <person name="Yun M.H."/>
        </authorList>
    </citation>
    <scope>NUCLEOTIDE SEQUENCE</scope>
    <source>
        <strain evidence="1">20211129_DDA</strain>
        <tissue evidence="1">Liver</tissue>
    </source>
</reference>